<proteinExistence type="inferred from homology"/>
<accession>A0A840A5L0</accession>
<feature type="transmembrane region" description="Helical" evidence="6">
    <location>
        <begin position="217"/>
        <end position="235"/>
    </location>
</feature>
<feature type="domain" description="EamA" evidence="7">
    <location>
        <begin position="16"/>
        <end position="146"/>
    </location>
</feature>
<dbReference type="InterPro" id="IPR037185">
    <property type="entry name" value="EmrE-like"/>
</dbReference>
<keyword evidence="5 6" id="KW-0472">Membrane</keyword>
<name>A0A840A5L0_9CAUL</name>
<feature type="transmembrane region" description="Helical" evidence="6">
    <location>
        <begin position="106"/>
        <end position="123"/>
    </location>
</feature>
<comment type="subcellular location">
    <subcellularLocation>
        <location evidence="1">Membrane</location>
        <topology evidence="1">Multi-pass membrane protein</topology>
    </subcellularLocation>
</comment>
<sequence length="309" mass="32754">MSESAGKPRLDHNVEGALWMVASAVGFTAMTTLIKYLGDDYPAALQTFYRQLAGFIVLLPIILKRRGAAFATTRPGILIFRSAAGTLGMILSFYAFQKMPLADANALSFTRTLWLVPLAALVVRETVGPLRIGAAVVGFIGVLIMLRPGSGGEFAIGWPAAAMLASSFLFALTITGMKVMTRDHSPTVLLVWSATLGLVMGIPGAIFTWRWPEPVDLALLAAMGVLGTITQGCYIKGMAIGDAAAMAPIDYIRLVFTVLVGVTLFHEIPTIWTIAGAGVVVASTLLITWREAALNRAARKVSAGEEAAG</sequence>
<evidence type="ECO:0000256" key="4">
    <source>
        <dbReference type="ARBA" id="ARBA00022989"/>
    </source>
</evidence>
<feature type="transmembrane region" description="Helical" evidence="6">
    <location>
        <begin position="75"/>
        <end position="94"/>
    </location>
</feature>
<feature type="transmembrane region" description="Helical" evidence="6">
    <location>
        <begin position="271"/>
        <end position="289"/>
    </location>
</feature>
<dbReference type="EMBL" id="JACIDK010000005">
    <property type="protein sequence ID" value="MBB3892642.1"/>
    <property type="molecule type" value="Genomic_DNA"/>
</dbReference>
<comment type="similarity">
    <text evidence="2">Belongs to the drug/metabolite transporter (DMT) superfamily. 10 TMS drug/metabolite exporter (DME) (TC 2.A.7.3) family.</text>
</comment>
<organism evidence="8 9">
    <name type="scientific">Phenylobacterium haematophilum</name>
    <dbReference type="NCBI Taxonomy" id="98513"/>
    <lineage>
        <taxon>Bacteria</taxon>
        <taxon>Pseudomonadati</taxon>
        <taxon>Pseudomonadota</taxon>
        <taxon>Alphaproteobacteria</taxon>
        <taxon>Caulobacterales</taxon>
        <taxon>Caulobacteraceae</taxon>
        <taxon>Phenylobacterium</taxon>
    </lineage>
</organism>
<feature type="transmembrane region" description="Helical" evidence="6">
    <location>
        <begin position="189"/>
        <end position="211"/>
    </location>
</feature>
<keyword evidence="3 6" id="KW-0812">Transmembrane</keyword>
<evidence type="ECO:0000313" key="9">
    <source>
        <dbReference type="Proteomes" id="UP000530564"/>
    </source>
</evidence>
<dbReference type="InterPro" id="IPR000620">
    <property type="entry name" value="EamA_dom"/>
</dbReference>
<evidence type="ECO:0000256" key="1">
    <source>
        <dbReference type="ARBA" id="ARBA00004141"/>
    </source>
</evidence>
<feature type="transmembrane region" description="Helical" evidence="6">
    <location>
        <begin position="247"/>
        <end position="265"/>
    </location>
</feature>
<evidence type="ECO:0000256" key="6">
    <source>
        <dbReference type="SAM" id="Phobius"/>
    </source>
</evidence>
<evidence type="ECO:0000256" key="3">
    <source>
        <dbReference type="ARBA" id="ARBA00022692"/>
    </source>
</evidence>
<protein>
    <submittedName>
        <fullName evidence="8">Drug/metabolite transporter (DMT)-like permease</fullName>
    </submittedName>
</protein>
<feature type="transmembrane region" description="Helical" evidence="6">
    <location>
        <begin position="43"/>
        <end position="63"/>
    </location>
</feature>
<evidence type="ECO:0000259" key="7">
    <source>
        <dbReference type="Pfam" id="PF00892"/>
    </source>
</evidence>
<dbReference type="SUPFAM" id="SSF103481">
    <property type="entry name" value="Multidrug resistance efflux transporter EmrE"/>
    <property type="match status" value="2"/>
</dbReference>
<dbReference type="PANTHER" id="PTHR22911">
    <property type="entry name" value="ACYL-MALONYL CONDENSING ENZYME-RELATED"/>
    <property type="match status" value="1"/>
</dbReference>
<dbReference type="GO" id="GO:0016020">
    <property type="term" value="C:membrane"/>
    <property type="evidence" value="ECO:0007669"/>
    <property type="project" value="UniProtKB-SubCell"/>
</dbReference>
<comment type="caution">
    <text evidence="8">The sequence shown here is derived from an EMBL/GenBank/DDBJ whole genome shotgun (WGS) entry which is preliminary data.</text>
</comment>
<evidence type="ECO:0000256" key="2">
    <source>
        <dbReference type="ARBA" id="ARBA00009853"/>
    </source>
</evidence>
<feature type="transmembrane region" description="Helical" evidence="6">
    <location>
        <begin position="17"/>
        <end position="37"/>
    </location>
</feature>
<feature type="transmembrane region" description="Helical" evidence="6">
    <location>
        <begin position="156"/>
        <end position="177"/>
    </location>
</feature>
<dbReference type="PANTHER" id="PTHR22911:SF6">
    <property type="entry name" value="SOLUTE CARRIER FAMILY 35 MEMBER G1"/>
    <property type="match status" value="1"/>
</dbReference>
<dbReference type="AlphaFoldDB" id="A0A840A5L0"/>
<gene>
    <name evidence="8" type="ORF">GGQ61_003378</name>
</gene>
<feature type="transmembrane region" description="Helical" evidence="6">
    <location>
        <begin position="130"/>
        <end position="150"/>
    </location>
</feature>
<reference evidence="8 9" key="1">
    <citation type="submission" date="2020-08" db="EMBL/GenBank/DDBJ databases">
        <title>Genomic Encyclopedia of Type Strains, Phase IV (KMG-IV): sequencing the most valuable type-strain genomes for metagenomic binning, comparative biology and taxonomic classification.</title>
        <authorList>
            <person name="Goeker M."/>
        </authorList>
    </citation>
    <scope>NUCLEOTIDE SEQUENCE [LARGE SCALE GENOMIC DNA]</scope>
    <source>
        <strain evidence="8 9">DSM 21793</strain>
    </source>
</reference>
<dbReference type="Proteomes" id="UP000530564">
    <property type="component" value="Unassembled WGS sequence"/>
</dbReference>
<keyword evidence="9" id="KW-1185">Reference proteome</keyword>
<evidence type="ECO:0000256" key="5">
    <source>
        <dbReference type="ARBA" id="ARBA00023136"/>
    </source>
</evidence>
<keyword evidence="4 6" id="KW-1133">Transmembrane helix</keyword>
<evidence type="ECO:0000313" key="8">
    <source>
        <dbReference type="EMBL" id="MBB3892642.1"/>
    </source>
</evidence>
<feature type="domain" description="EamA" evidence="7">
    <location>
        <begin position="160"/>
        <end position="288"/>
    </location>
</feature>
<dbReference type="Pfam" id="PF00892">
    <property type="entry name" value="EamA"/>
    <property type="match status" value="2"/>
</dbReference>